<sequence length="129" mass="14319">MGKRPSTGSSSRSALGHISTCVYVPLTTRSVFQRRTKGSPALIPTPWAEEDEKKKRSGPTRLGSKRPQRDLAERMLNGRDAPRMVGWCFAVLPCQLLSVCDDTCFKPISVCLEPSRKATREERIVIASD</sequence>
<dbReference type="Proteomes" id="UP000240760">
    <property type="component" value="Unassembled WGS sequence"/>
</dbReference>
<name>A0A2T4C708_TRILO</name>
<accession>A0A2T4C708</accession>
<dbReference type="AlphaFoldDB" id="A0A2T4C708"/>
<reference evidence="2 3" key="1">
    <citation type="submission" date="2016-07" db="EMBL/GenBank/DDBJ databases">
        <title>Multiple horizontal gene transfer events from other fungi enriched the ability of initially mycotrophic Trichoderma (Ascomycota) to feed on dead plant biomass.</title>
        <authorList>
            <consortium name="DOE Joint Genome Institute"/>
            <person name="Aerts A."/>
            <person name="Atanasova L."/>
            <person name="Chenthamara K."/>
            <person name="Zhang J."/>
            <person name="Grujic M."/>
            <person name="Henrissat B."/>
            <person name="Kuo A."/>
            <person name="Salamov A."/>
            <person name="Lipzen A."/>
            <person name="Labutti K."/>
            <person name="Barry K."/>
            <person name="Miao Y."/>
            <person name="Rahimi M.J."/>
            <person name="Shen Q."/>
            <person name="Grigoriev I.V."/>
            <person name="Kubicek C.P."/>
            <person name="Druzhinina I.S."/>
        </authorList>
    </citation>
    <scope>NUCLEOTIDE SEQUENCE [LARGE SCALE GENOMIC DNA]</scope>
    <source>
        <strain evidence="2 3">ATCC 18648</strain>
    </source>
</reference>
<proteinExistence type="predicted"/>
<organism evidence="2 3">
    <name type="scientific">Trichoderma longibrachiatum ATCC 18648</name>
    <dbReference type="NCBI Taxonomy" id="983965"/>
    <lineage>
        <taxon>Eukaryota</taxon>
        <taxon>Fungi</taxon>
        <taxon>Dikarya</taxon>
        <taxon>Ascomycota</taxon>
        <taxon>Pezizomycotina</taxon>
        <taxon>Sordariomycetes</taxon>
        <taxon>Hypocreomycetidae</taxon>
        <taxon>Hypocreales</taxon>
        <taxon>Hypocreaceae</taxon>
        <taxon>Trichoderma</taxon>
    </lineage>
</organism>
<gene>
    <name evidence="2" type="ORF">M440DRAFT_1209958</name>
</gene>
<evidence type="ECO:0000313" key="2">
    <source>
        <dbReference type="EMBL" id="PTB77335.1"/>
    </source>
</evidence>
<protein>
    <submittedName>
        <fullName evidence="2">Uncharacterized protein</fullName>
    </submittedName>
</protein>
<feature type="compositionally biased region" description="Basic residues" evidence="1">
    <location>
        <begin position="55"/>
        <end position="66"/>
    </location>
</feature>
<dbReference type="EMBL" id="KZ679130">
    <property type="protein sequence ID" value="PTB77335.1"/>
    <property type="molecule type" value="Genomic_DNA"/>
</dbReference>
<feature type="region of interest" description="Disordered" evidence="1">
    <location>
        <begin position="35"/>
        <end position="69"/>
    </location>
</feature>
<evidence type="ECO:0000313" key="3">
    <source>
        <dbReference type="Proteomes" id="UP000240760"/>
    </source>
</evidence>
<evidence type="ECO:0000256" key="1">
    <source>
        <dbReference type="SAM" id="MobiDB-lite"/>
    </source>
</evidence>
<keyword evidence="3" id="KW-1185">Reference proteome</keyword>